<dbReference type="OrthoDB" id="271628at2759"/>
<dbReference type="RefSeq" id="XP_030042829.1">
    <property type="nucleotide sequence ID" value="XM_030186969.1"/>
</dbReference>
<dbReference type="GO" id="GO:0016020">
    <property type="term" value="C:membrane"/>
    <property type="evidence" value="ECO:0007669"/>
    <property type="project" value="TreeGrafter"/>
</dbReference>
<dbReference type="CDD" id="cd14595">
    <property type="entry name" value="PTP-MTMR11"/>
    <property type="match status" value="1"/>
</dbReference>
<dbReference type="Gene3D" id="2.30.29.30">
    <property type="entry name" value="Pleckstrin-homology domain (PH domain)/Phosphotyrosine-binding domain (PTB)"/>
    <property type="match status" value="1"/>
</dbReference>
<dbReference type="PROSITE" id="PS51339">
    <property type="entry name" value="PPASE_MYOTUBULARIN"/>
    <property type="match status" value="1"/>
</dbReference>
<evidence type="ECO:0000259" key="3">
    <source>
        <dbReference type="PROSITE" id="PS51339"/>
    </source>
</evidence>
<dbReference type="GO" id="GO:0005737">
    <property type="term" value="C:cytoplasm"/>
    <property type="evidence" value="ECO:0007669"/>
    <property type="project" value="TreeGrafter"/>
</dbReference>
<dbReference type="PANTHER" id="PTHR10807:SF51">
    <property type="entry name" value="MYOTUBULARIN-RELATED PROTEIN 11"/>
    <property type="match status" value="1"/>
</dbReference>
<dbReference type="KEGG" id="muo:115457518"/>
<dbReference type="InterPro" id="IPR011993">
    <property type="entry name" value="PH-like_dom_sf"/>
</dbReference>
<dbReference type="PANTHER" id="PTHR10807">
    <property type="entry name" value="MYOTUBULARIN-RELATED"/>
    <property type="match status" value="1"/>
</dbReference>
<dbReference type="Pfam" id="PF06602">
    <property type="entry name" value="Myotub-related"/>
    <property type="match status" value="2"/>
</dbReference>
<dbReference type="GO" id="GO:0046856">
    <property type="term" value="P:phosphatidylinositol dephosphorylation"/>
    <property type="evidence" value="ECO:0007669"/>
    <property type="project" value="TreeGrafter"/>
</dbReference>
<feature type="region of interest" description="Disordered" evidence="2">
    <location>
        <begin position="615"/>
        <end position="638"/>
    </location>
</feature>
<feature type="domain" description="Myotubularin phosphatase" evidence="3">
    <location>
        <begin position="202"/>
        <end position="665"/>
    </location>
</feature>
<dbReference type="Proteomes" id="UP000515156">
    <property type="component" value="Chromosome 14"/>
</dbReference>
<dbReference type="RefSeq" id="XP_030042827.1">
    <property type="nucleotide sequence ID" value="XM_030186967.1"/>
</dbReference>
<reference evidence="5 6" key="1">
    <citation type="submission" date="2025-04" db="UniProtKB">
        <authorList>
            <consortium name="RefSeq"/>
        </authorList>
    </citation>
    <scope>IDENTIFICATION</scope>
</reference>
<comment type="similarity">
    <text evidence="1">Belongs to the protein-tyrosine phosphatase family. Non-receptor class myotubularin subfamily.</text>
</comment>
<gene>
    <name evidence="5 6" type="primary">MTMR11</name>
</gene>
<evidence type="ECO:0000313" key="5">
    <source>
        <dbReference type="RefSeq" id="XP_030042827.1"/>
    </source>
</evidence>
<dbReference type="SUPFAM" id="SSF50729">
    <property type="entry name" value="PH domain-like"/>
    <property type="match status" value="1"/>
</dbReference>
<dbReference type="SUPFAM" id="SSF52799">
    <property type="entry name" value="(Phosphotyrosine protein) phosphatases II"/>
    <property type="match status" value="1"/>
</dbReference>
<organism evidence="4 6">
    <name type="scientific">Microcaecilia unicolor</name>
    <dbReference type="NCBI Taxonomy" id="1415580"/>
    <lineage>
        <taxon>Eukaryota</taxon>
        <taxon>Metazoa</taxon>
        <taxon>Chordata</taxon>
        <taxon>Craniata</taxon>
        <taxon>Vertebrata</taxon>
        <taxon>Euteleostomi</taxon>
        <taxon>Amphibia</taxon>
        <taxon>Gymnophiona</taxon>
        <taxon>Siphonopidae</taxon>
        <taxon>Microcaecilia</taxon>
    </lineage>
</organism>
<dbReference type="InterPro" id="IPR030564">
    <property type="entry name" value="Myotubularin"/>
</dbReference>
<proteinExistence type="inferred from homology"/>
<feature type="compositionally biased region" description="Polar residues" evidence="2">
    <location>
        <begin position="702"/>
        <end position="711"/>
    </location>
</feature>
<keyword evidence="4" id="KW-1185">Reference proteome</keyword>
<protein>
    <submittedName>
        <fullName evidence="5 6">Myotubularin-related protein 11 isoform X1</fullName>
    </submittedName>
</protein>
<accession>A0A6P7WY49</accession>
<dbReference type="CTD" id="10903"/>
<evidence type="ECO:0000313" key="4">
    <source>
        <dbReference type="Proteomes" id="UP000515156"/>
    </source>
</evidence>
<evidence type="ECO:0000256" key="1">
    <source>
        <dbReference type="ARBA" id="ARBA00007471"/>
    </source>
</evidence>
<dbReference type="GeneID" id="115457518"/>
<name>A0A6P7WY49_9AMPH</name>
<sequence>MLSGSKNSFKLKQDIHEPQLCIPEVHEMNKKARQLSLKCLSGEYIHEEAIHVRKSVTCRDEVVYINGTLYCTNLRTSFIPHQAPEIENYQCQILNTNNDVALPCIERIVAVSSVAKPKVLTAHSTLKFIPEGLLIYCKDFRIMRFHFNDSGLEPQALRITMAIVQAHQDFGRMAHYENAALQDVQNGQVRGKMQKEFPTIFFNSSLDWESELRRTGASNWRVSPINERFDMSTSLPKYLTVPSRLLDTELKRTFAHFSEGRIPRLCWHHPCGSDLLRVAGFQPDTDPEKEDVRTVEVMMLANHSQCVIVDTMDNMPNLLDLQLSYLKLRALCVNDIYLTVSDEKWFSTLESTRWLDYVRSCLKKASEVSSLLVDRCRSVVLQESDDRDLNCLVASLVQVMLDPHSRTLSGFQSLVQKEWVAAGHPFQQRINLLKEADKEESPVFLLFLDCMWQLLQQFPTAFEFTEAYLIALHDSTYVPFFCTFLFNNQWEQGRRNQHKSLSQTYTPVNGWRDFITEQHLLKGMYPTAIQEESTYPPSIWEWSLHYSHQQQAQFKNPVYVSCSNHAVLNNYTILHTTDKLDPTPSANVSVYLLSKGLLTLQTQFLPWKNSSALRKGTRRAQSSESLVEPERLTSSKSGRTHLRSFKQQLLPLLMGPWIHLWHRCYLRCSSYNQVGICAPTVSSLAEELKLLQEKMSHEFTTRNHTQTGCSSRKQRVPSCHPTEKSGRTCQK</sequence>
<feature type="compositionally biased region" description="Basic and acidic residues" evidence="2">
    <location>
        <begin position="721"/>
        <end position="731"/>
    </location>
</feature>
<dbReference type="InterPro" id="IPR029021">
    <property type="entry name" value="Prot-tyrosine_phosphatase-like"/>
</dbReference>
<evidence type="ECO:0000256" key="2">
    <source>
        <dbReference type="SAM" id="MobiDB-lite"/>
    </source>
</evidence>
<dbReference type="AlphaFoldDB" id="A0A6P7WY49"/>
<evidence type="ECO:0000313" key="6">
    <source>
        <dbReference type="RefSeq" id="XP_030042829.1"/>
    </source>
</evidence>
<feature type="region of interest" description="Disordered" evidence="2">
    <location>
        <begin position="701"/>
        <end position="731"/>
    </location>
</feature>
<dbReference type="InterPro" id="IPR010569">
    <property type="entry name" value="Myotubularin-like_Pase_dom"/>
</dbReference>